<dbReference type="PANTHER" id="PTHR32153">
    <property type="entry name" value="OJ000223_09.16 PROTEIN"/>
    <property type="match status" value="1"/>
</dbReference>
<proteinExistence type="predicted"/>
<evidence type="ECO:0000313" key="2">
    <source>
        <dbReference type="EMBL" id="KAG7588424.1"/>
    </source>
</evidence>
<dbReference type="InterPro" id="IPR053781">
    <property type="entry name" value="F-box_AtFBL13-like"/>
</dbReference>
<reference evidence="2 3" key="1">
    <citation type="submission" date="2020-12" db="EMBL/GenBank/DDBJ databases">
        <title>Concerted genomic and epigenomic changes stabilize Arabidopsis allopolyploids.</title>
        <authorList>
            <person name="Chen Z."/>
        </authorList>
    </citation>
    <scope>NUCLEOTIDE SEQUENCE [LARGE SCALE GENOMIC DNA]</scope>
    <source>
        <strain evidence="2">As9502</strain>
        <tissue evidence="2">Leaf</tissue>
    </source>
</reference>
<sequence length="385" mass="44800">MVNRYNPRRRLRRRLHEKKRAKDLISSLPDEILLHIISFTPTKFAIRTSLLSKRWRYIWCDTPSLSFSNCRQRPASIEKTQMCYTAPKMKYFRLKNNLKNNNYYIKKWITFAMSRNVVNLSLEVYGTGFEIPASFFINSSIKQLNIHLASSYNHCLVSWPSLKKLSLRLCRFRYGSIAKLLSGCPNLECLTLYSCKDIKADFPQLQAMVLEMLEKLQNVEKLTFGGNFLQILSLAEVRGVPFPMLKVKTLILETVIFQYVIPGIERLLQNSFELKKLMVRARDCNTIPGSYLTNYLDSLGLDPNICWRSEDGKVILNKSHRNIETKHVTSFIEFMLKNTKSLDQMVVQLDERYISLKFKDLVQTLPNNNNVSIALSTKPMILGEW</sequence>
<accession>A0A8T2BTZ6</accession>
<dbReference type="EMBL" id="JAEFBJ010000007">
    <property type="protein sequence ID" value="KAG7588424.1"/>
    <property type="molecule type" value="Genomic_DNA"/>
</dbReference>
<evidence type="ECO:0000259" key="1">
    <source>
        <dbReference type="SMART" id="SM00256"/>
    </source>
</evidence>
<organism evidence="2 3">
    <name type="scientific">Arabidopsis suecica</name>
    <name type="common">Swedish thale-cress</name>
    <name type="synonym">Cardaminopsis suecica</name>
    <dbReference type="NCBI Taxonomy" id="45249"/>
    <lineage>
        <taxon>Eukaryota</taxon>
        <taxon>Viridiplantae</taxon>
        <taxon>Streptophyta</taxon>
        <taxon>Embryophyta</taxon>
        <taxon>Tracheophyta</taxon>
        <taxon>Spermatophyta</taxon>
        <taxon>Magnoliopsida</taxon>
        <taxon>eudicotyledons</taxon>
        <taxon>Gunneridae</taxon>
        <taxon>Pentapetalae</taxon>
        <taxon>rosids</taxon>
        <taxon>malvids</taxon>
        <taxon>Brassicales</taxon>
        <taxon>Brassicaceae</taxon>
        <taxon>Camelineae</taxon>
        <taxon>Arabidopsis</taxon>
    </lineage>
</organism>
<dbReference type="InterPro" id="IPR055357">
    <property type="entry name" value="LRR_At1g61320_AtMIF1"/>
</dbReference>
<dbReference type="Pfam" id="PF23622">
    <property type="entry name" value="LRR_At1g61320_AtMIF1"/>
    <property type="match status" value="1"/>
</dbReference>
<gene>
    <name evidence="2" type="ORF">ISN44_As07g007600</name>
</gene>
<dbReference type="AlphaFoldDB" id="A0A8T2BTZ6"/>
<dbReference type="OrthoDB" id="1939276at2759"/>
<dbReference type="SMART" id="SM00256">
    <property type="entry name" value="FBOX"/>
    <property type="match status" value="1"/>
</dbReference>
<name>A0A8T2BTZ6_ARASU</name>
<keyword evidence="3" id="KW-1185">Reference proteome</keyword>
<dbReference type="InterPro" id="IPR044997">
    <property type="entry name" value="F-box_plant"/>
</dbReference>
<comment type="caution">
    <text evidence="2">The sequence shown here is derived from an EMBL/GenBank/DDBJ whole genome shotgun (WGS) entry which is preliminary data.</text>
</comment>
<dbReference type="Proteomes" id="UP000694251">
    <property type="component" value="Chromosome 7"/>
</dbReference>
<evidence type="ECO:0000313" key="3">
    <source>
        <dbReference type="Proteomes" id="UP000694251"/>
    </source>
</evidence>
<feature type="domain" description="F-box" evidence="1">
    <location>
        <begin position="28"/>
        <end position="68"/>
    </location>
</feature>
<dbReference type="CDD" id="cd22160">
    <property type="entry name" value="F-box_AtFBL13-like"/>
    <property type="match status" value="1"/>
</dbReference>
<dbReference type="InterPro" id="IPR001810">
    <property type="entry name" value="F-box_dom"/>
</dbReference>
<protein>
    <submittedName>
        <fullName evidence="2">Leucine-rich repeat 2</fullName>
    </submittedName>
</protein>
<dbReference type="Pfam" id="PF00646">
    <property type="entry name" value="F-box"/>
    <property type="match status" value="1"/>
</dbReference>